<dbReference type="Proteomes" id="UP000075502">
    <property type="component" value="Unassembled WGS sequence"/>
</dbReference>
<reference evidence="3 4" key="1">
    <citation type="submission" date="2014-02" db="EMBL/GenBank/DDBJ databases">
        <title>The small core and large imbalanced accessory genome model reveals a collaborative survival strategy of Sorangium cellulosum strains in nature.</title>
        <authorList>
            <person name="Han K."/>
            <person name="Peng R."/>
            <person name="Blom J."/>
            <person name="Li Y.-Z."/>
        </authorList>
    </citation>
    <scope>NUCLEOTIDE SEQUENCE [LARGE SCALE GENOMIC DNA]</scope>
    <source>
        <strain evidence="3 4">So0007-03</strain>
    </source>
</reference>
<dbReference type="AlphaFoldDB" id="A0A150TPF0"/>
<feature type="domain" description="Transposase IS801/IS1294" evidence="1">
    <location>
        <begin position="154"/>
        <end position="332"/>
    </location>
</feature>
<dbReference type="PANTHER" id="PTHR37023:SF1">
    <property type="entry name" value="ISSOD25 TRANSPOSASE TNPA_ISSOD25"/>
    <property type="match status" value="1"/>
</dbReference>
<dbReference type="GO" id="GO:0006313">
    <property type="term" value="P:DNA transposition"/>
    <property type="evidence" value="ECO:0007669"/>
    <property type="project" value="InterPro"/>
</dbReference>
<dbReference type="NCBIfam" id="NF033538">
    <property type="entry name" value="transpos_IS91"/>
    <property type="match status" value="1"/>
</dbReference>
<evidence type="ECO:0000259" key="1">
    <source>
        <dbReference type="Pfam" id="PF04986"/>
    </source>
</evidence>
<dbReference type="InterPro" id="IPR007069">
    <property type="entry name" value="Transposase_32"/>
</dbReference>
<evidence type="ECO:0000313" key="4">
    <source>
        <dbReference type="Proteomes" id="UP000075502"/>
    </source>
</evidence>
<organism evidence="3 4">
    <name type="scientific">Sorangium cellulosum</name>
    <name type="common">Polyangium cellulosum</name>
    <dbReference type="NCBI Taxonomy" id="56"/>
    <lineage>
        <taxon>Bacteria</taxon>
        <taxon>Pseudomonadati</taxon>
        <taxon>Myxococcota</taxon>
        <taxon>Polyangia</taxon>
        <taxon>Polyangiales</taxon>
        <taxon>Polyangiaceae</taxon>
        <taxon>Sorangium</taxon>
    </lineage>
</organism>
<name>A0A150TPF0_SORCE</name>
<accession>A0A150TPF0</accession>
<feature type="domain" description="Transposase zinc-binding" evidence="2">
    <location>
        <begin position="23"/>
        <end position="112"/>
    </location>
</feature>
<protein>
    <submittedName>
        <fullName evidence="3">Uncharacterized protein</fullName>
    </submittedName>
</protein>
<evidence type="ECO:0000313" key="3">
    <source>
        <dbReference type="EMBL" id="KYG06554.1"/>
    </source>
</evidence>
<proteinExistence type="predicted"/>
<dbReference type="GO" id="GO:0004803">
    <property type="term" value="F:transposase activity"/>
    <property type="evidence" value="ECO:0007669"/>
    <property type="project" value="InterPro"/>
</dbReference>
<dbReference type="InterPro" id="IPR054832">
    <property type="entry name" value="transpos_IS91"/>
</dbReference>
<dbReference type="PANTHER" id="PTHR37023">
    <property type="entry name" value="TRANSPOSASE"/>
    <property type="match status" value="1"/>
</dbReference>
<comment type="caution">
    <text evidence="3">The sequence shown here is derived from an EMBL/GenBank/DDBJ whole genome shotgun (WGS) entry which is preliminary data.</text>
</comment>
<dbReference type="Pfam" id="PF14319">
    <property type="entry name" value="Zn_Tnp_IS91"/>
    <property type="match status" value="1"/>
</dbReference>
<dbReference type="Pfam" id="PF04986">
    <property type="entry name" value="Y2_Tnp"/>
    <property type="match status" value="1"/>
</dbReference>
<sequence length="422" mass="46505">MHPHRPAPRRAATGRPRLEVADIVRAHGEAYLRAHAVSAAPRRVLRDIAACRTAVLGGHVDVCTSCGHERPSYNSCRNRHCPKCQSLSQARWIAERQLRILPTHYFHVVFTLPAELRALALVNQQTVFDLLFQCAAQTLLTLGRDPKRLGANIGVTAVLHTWSRDLSFHPHLHCIVTGGGLSLDGSRWIEGRRGYLFPVQVLGKLFGGKLLDALRQAYDAGELDLTGGAAALENPAAFAALLDALYRKPWVVYAKPPFAGPEQVFAYLGRYTHRVGLSNHRLRSMDERGVCFRTRGDKTVTLSAEEFLRRFLLHVLPHRFVKIRHFGLMAACHATTTLEVARTRILAANDARAVEGDEHGEGCSREHAPPPRHVVKVDWCSLLAALTGIDLSLCPRCGQAAMARRPLPSYVVASSAAPPDTS</sequence>
<dbReference type="EMBL" id="JEME01001625">
    <property type="protein sequence ID" value="KYG06554.1"/>
    <property type="molecule type" value="Genomic_DNA"/>
</dbReference>
<dbReference type="GO" id="GO:0003677">
    <property type="term" value="F:DNA binding"/>
    <property type="evidence" value="ECO:0007669"/>
    <property type="project" value="InterPro"/>
</dbReference>
<dbReference type="InterPro" id="IPR026889">
    <property type="entry name" value="Zn_Tnp"/>
</dbReference>
<gene>
    <name evidence="3" type="ORF">BE21_34085</name>
</gene>
<evidence type="ECO:0000259" key="2">
    <source>
        <dbReference type="Pfam" id="PF14319"/>
    </source>
</evidence>